<sequence>MKRPPHTLLSSARCYDLLQYSTKLHMRVVVRLRPGVQLFHHE</sequence>
<dbReference type="EMBL" id="CP003564">
    <property type="protein sequence ID" value="AFL54840.1"/>
    <property type="molecule type" value="Genomic_DNA"/>
</dbReference>
<keyword evidence="1" id="KW-0614">Plasmid</keyword>
<gene>
    <name evidence="1" type="ORF">USDA257_p01230</name>
</gene>
<proteinExistence type="predicted"/>
<accession>I3XG34</accession>
<protein>
    <submittedName>
        <fullName evidence="1">Uncharacterized protein</fullName>
    </submittedName>
</protein>
<dbReference type="AlphaFoldDB" id="I3XG34"/>
<evidence type="ECO:0000313" key="2">
    <source>
        <dbReference type="Proteomes" id="UP000006180"/>
    </source>
</evidence>
<evidence type="ECO:0000313" key="1">
    <source>
        <dbReference type="EMBL" id="AFL54840.1"/>
    </source>
</evidence>
<organism evidence="1">
    <name type="scientific">Sinorhizobium fredii (strain USDA 257)</name>
    <dbReference type="NCBI Taxonomy" id="1185652"/>
    <lineage>
        <taxon>Bacteria</taxon>
        <taxon>Pseudomonadati</taxon>
        <taxon>Pseudomonadota</taxon>
        <taxon>Alphaproteobacteria</taxon>
        <taxon>Hyphomicrobiales</taxon>
        <taxon>Rhizobiaceae</taxon>
        <taxon>Sinorhizobium/Ensifer group</taxon>
        <taxon>Sinorhizobium</taxon>
    </lineage>
</organism>
<name>I3XG34_SINF2</name>
<dbReference type="HOGENOM" id="CLU_3257904_0_0_5"/>
<geneLocation type="plasmid" evidence="2">
    <name>pUSDA257 fragment 1</name>
</geneLocation>
<reference evidence="1" key="1">
    <citation type="journal article" date="2012" name="J. Bacteriol.">
        <title>Complete genome sequence of the broad-host-range strain Sinorhizobium fredii USDA257.</title>
        <authorList>
            <person name="Schuldes J."/>
            <person name="Rodriguez Orbegoso M."/>
            <person name="Schmeisser C."/>
            <person name="Krishnan H.B."/>
            <person name="Daniel R."/>
            <person name="Streit W.R."/>
        </authorList>
    </citation>
    <scope>NUCLEOTIDE SEQUENCE [LARGE SCALE GENOMIC DNA]</scope>
    <source>
        <strain evidence="1">USDA 257</strain>
        <plasmid evidence="1">pUSDA257</plasmid>
        <plasmid>pUSDA257 fragment 1</plasmid>
    </source>
</reference>